<feature type="compositionally biased region" description="Basic and acidic residues" evidence="1">
    <location>
        <begin position="21"/>
        <end position="48"/>
    </location>
</feature>
<evidence type="ECO:0000313" key="3">
    <source>
        <dbReference type="Proteomes" id="UP000186601"/>
    </source>
</evidence>
<organism evidence="2 3">
    <name type="scientific">Hermanssonia centrifuga</name>
    <dbReference type="NCBI Taxonomy" id="98765"/>
    <lineage>
        <taxon>Eukaryota</taxon>
        <taxon>Fungi</taxon>
        <taxon>Dikarya</taxon>
        <taxon>Basidiomycota</taxon>
        <taxon>Agaricomycotina</taxon>
        <taxon>Agaricomycetes</taxon>
        <taxon>Polyporales</taxon>
        <taxon>Meruliaceae</taxon>
        <taxon>Hermanssonia</taxon>
    </lineage>
</organism>
<evidence type="ECO:0000313" key="2">
    <source>
        <dbReference type="EMBL" id="PSS30906.1"/>
    </source>
</evidence>
<proteinExistence type="predicted"/>
<protein>
    <submittedName>
        <fullName evidence="2">Uncharacterized protein</fullName>
    </submittedName>
</protein>
<evidence type="ECO:0000256" key="1">
    <source>
        <dbReference type="SAM" id="MobiDB-lite"/>
    </source>
</evidence>
<dbReference type="EMBL" id="MLYV02000233">
    <property type="protein sequence ID" value="PSS30906.1"/>
    <property type="molecule type" value="Genomic_DNA"/>
</dbReference>
<keyword evidence="3" id="KW-1185">Reference proteome</keyword>
<gene>
    <name evidence="2" type="ORF">PHLCEN_2v2531</name>
</gene>
<reference evidence="2 3" key="1">
    <citation type="submission" date="2018-02" db="EMBL/GenBank/DDBJ databases">
        <title>Genome sequence of the basidiomycete white-rot fungus Phlebia centrifuga.</title>
        <authorList>
            <person name="Granchi Z."/>
            <person name="Peng M."/>
            <person name="de Vries R.P."/>
            <person name="Hilden K."/>
            <person name="Makela M.R."/>
            <person name="Grigoriev I."/>
            <person name="Riley R."/>
        </authorList>
    </citation>
    <scope>NUCLEOTIDE SEQUENCE [LARGE SCALE GENOMIC DNA]</scope>
    <source>
        <strain evidence="2 3">FBCC195</strain>
    </source>
</reference>
<comment type="caution">
    <text evidence="2">The sequence shown here is derived from an EMBL/GenBank/DDBJ whole genome shotgun (WGS) entry which is preliminary data.</text>
</comment>
<feature type="region of interest" description="Disordered" evidence="1">
    <location>
        <begin position="19"/>
        <end position="65"/>
    </location>
</feature>
<accession>A0A2R6RLK4</accession>
<dbReference type="AlphaFoldDB" id="A0A2R6RLK4"/>
<name>A0A2R6RLK4_9APHY</name>
<dbReference type="Proteomes" id="UP000186601">
    <property type="component" value="Unassembled WGS sequence"/>
</dbReference>
<sequence length="65" mass="8053">MIEDGKEWALHVKTRFHRKLATRDKRREARERWRSQERKKEQDHRQTESEDEHDESTTLFDSDSL</sequence>